<feature type="compositionally biased region" description="Acidic residues" evidence="1">
    <location>
        <begin position="940"/>
        <end position="964"/>
    </location>
</feature>
<dbReference type="OrthoDB" id="3199516at2759"/>
<feature type="region of interest" description="Disordered" evidence="1">
    <location>
        <begin position="494"/>
        <end position="564"/>
    </location>
</feature>
<feature type="compositionally biased region" description="Basic and acidic residues" evidence="1">
    <location>
        <begin position="918"/>
        <end position="927"/>
    </location>
</feature>
<feature type="region of interest" description="Disordered" evidence="1">
    <location>
        <begin position="1"/>
        <end position="73"/>
    </location>
</feature>
<gene>
    <name evidence="2" type="ORF">B2J93_5580</name>
</gene>
<protein>
    <recommendedName>
        <fullName evidence="4">F-box domain-containing protein</fullName>
    </recommendedName>
</protein>
<dbReference type="EMBL" id="MZNU01000281">
    <property type="protein sequence ID" value="OWP01300.1"/>
    <property type="molecule type" value="Genomic_DNA"/>
</dbReference>
<evidence type="ECO:0008006" key="4">
    <source>
        <dbReference type="Google" id="ProtNLM"/>
    </source>
</evidence>
<name>A0A218Z0Z9_9HELO</name>
<feature type="region of interest" description="Disordered" evidence="1">
    <location>
        <begin position="610"/>
        <end position="658"/>
    </location>
</feature>
<feature type="compositionally biased region" description="Acidic residues" evidence="1">
    <location>
        <begin position="974"/>
        <end position="983"/>
    </location>
</feature>
<evidence type="ECO:0000313" key="2">
    <source>
        <dbReference type="EMBL" id="OWP01300.1"/>
    </source>
</evidence>
<feature type="compositionally biased region" description="Low complexity" evidence="1">
    <location>
        <begin position="989"/>
        <end position="1003"/>
    </location>
</feature>
<feature type="compositionally biased region" description="Basic and acidic residues" evidence="1">
    <location>
        <begin position="63"/>
        <end position="73"/>
    </location>
</feature>
<dbReference type="STRING" id="503106.A0A218Z0Z9"/>
<proteinExistence type="predicted"/>
<feature type="region of interest" description="Disordered" evidence="1">
    <location>
        <begin position="918"/>
        <end position="1006"/>
    </location>
</feature>
<evidence type="ECO:0000313" key="3">
    <source>
        <dbReference type="Proteomes" id="UP000242519"/>
    </source>
</evidence>
<dbReference type="Proteomes" id="UP000242519">
    <property type="component" value="Unassembled WGS sequence"/>
</dbReference>
<feature type="compositionally biased region" description="Low complexity" evidence="1">
    <location>
        <begin position="502"/>
        <end position="523"/>
    </location>
</feature>
<feature type="compositionally biased region" description="Polar residues" evidence="1">
    <location>
        <begin position="526"/>
        <end position="543"/>
    </location>
</feature>
<dbReference type="AlphaFoldDB" id="A0A218Z0Z9"/>
<reference evidence="2 3" key="1">
    <citation type="submission" date="2017-04" db="EMBL/GenBank/DDBJ databases">
        <title>Draft genome sequence of Marssonina coronaria NL1: causal agent of apple blotch.</title>
        <authorList>
            <person name="Cheng Q."/>
        </authorList>
    </citation>
    <scope>NUCLEOTIDE SEQUENCE [LARGE SCALE GENOMIC DNA]</scope>
    <source>
        <strain evidence="2 3">NL1</strain>
    </source>
</reference>
<organism evidence="2 3">
    <name type="scientific">Diplocarpon coronariae</name>
    <dbReference type="NCBI Taxonomy" id="2795749"/>
    <lineage>
        <taxon>Eukaryota</taxon>
        <taxon>Fungi</taxon>
        <taxon>Dikarya</taxon>
        <taxon>Ascomycota</taxon>
        <taxon>Pezizomycotina</taxon>
        <taxon>Leotiomycetes</taxon>
        <taxon>Helotiales</taxon>
        <taxon>Drepanopezizaceae</taxon>
        <taxon>Diplocarpon</taxon>
    </lineage>
</organism>
<evidence type="ECO:0000256" key="1">
    <source>
        <dbReference type="SAM" id="MobiDB-lite"/>
    </source>
</evidence>
<sequence length="1029" mass="112349">MTTSLPSPDLAITDTASLPDEQLLPVPKTSAASQPFNDMKTTDLSDDSDGYQMGTPASTASEKMLKQGSDPKTKLSSLLKDKEQEWTAAVERNGPLRLLDLPTDVLKEIVREVGDSAAAIISTNSSPATAYGLSSPSFTTIFISVTHTNDLTALALTHSALHNLAIPHIYSRFDIVWPDAAATTDPRTGVDALTYGLATLCMGDIFTDHTKVQSFACTNCGTENFAECSHGLKLGSGTSQRRLGNQYPQFTRKFSLGNGPADWVQEYLITKESGKMLGTLVALAIARMVHLETFVWDMPTGVLRDVWLALSSLQNRTTDQNCRLERVWVRWHDNSDPSIAASAPGASNGSSTNPQMLAGSQLTSVGWTIPSGSSSNSHVPDYPVPYSQSRVEYPTLSVLPPLRSLSVLDIDELDYLDEMSVLIAKSQHRLRELRVGVSVKAASRDFAIAWDGADLQQVDHQAQWPGASTIGDRRLGGVLGVLLGRVFDIRKKPKPEKKERCAAAAPSSPAPSESQQLQSSALLDSVPQNNGPVLNYTAGTSEETSPEYDSLEKGGTQLSDATLSSPFDVSGNTLLPNNANGLDPHPPHLVVGGLDSAQSDVDSLTALISAHDTGNGDQNIPDSPGALHPEAPVAPSLRRSHTHSQRQSKFSETQPAERERLDGKLRLQILELERVPLSVSVLQKAFDWSLLTNLTILDCAQHERLWVMLRRHFQPSPQGNSHTSKTGASMQYHLNLKKIHTDAASPALISFLKETLAPNTLDTLFLQDRRRPSAASAVTIDAIYRGPLKRHRASLKRLMLDSSDRIPRSPASASENVRWRAWMPNRDVLNFITSGRMSSLRELSIAIEYSSWHHFLQRLPQIPHLRSLNIPFIADHVTPAFDPRELALQVVDVIVLRPEVELCYMGVSHKCFEILENRPHDDPHGSGDAHPSAASGGPPTDEEDEDEDDDGSDEDEEDGSEEDNGTAIGGPLEIDPDETESEMSDPNSDTDSWDGSDYGGSSSNVRVRLREILFYDDKVSIFKARHGKL</sequence>
<keyword evidence="3" id="KW-1185">Reference proteome</keyword>
<accession>A0A218Z0Z9</accession>
<dbReference type="InParanoid" id="A0A218Z0Z9"/>
<comment type="caution">
    <text evidence="2">The sequence shown here is derived from an EMBL/GenBank/DDBJ whole genome shotgun (WGS) entry which is preliminary data.</text>
</comment>